<dbReference type="InterPro" id="IPR036514">
    <property type="entry name" value="SGNH_hydro_sf"/>
</dbReference>
<name>A0A1X2H3P6_SYNRA</name>
<gene>
    <name evidence="3" type="ORF">BCR43DRAFT_362467</name>
</gene>
<dbReference type="InterPro" id="IPR001087">
    <property type="entry name" value="GDSL"/>
</dbReference>
<feature type="chain" id="PRO_5012191426" evidence="2">
    <location>
        <begin position="21"/>
        <end position="279"/>
    </location>
</feature>
<comment type="caution">
    <text evidence="3">The sequence shown here is derived from an EMBL/GenBank/DDBJ whole genome shotgun (WGS) entry which is preliminary data.</text>
</comment>
<evidence type="ECO:0000256" key="2">
    <source>
        <dbReference type="SAM" id="SignalP"/>
    </source>
</evidence>
<organism evidence="3 4">
    <name type="scientific">Syncephalastrum racemosum</name>
    <name type="common">Filamentous fungus</name>
    <dbReference type="NCBI Taxonomy" id="13706"/>
    <lineage>
        <taxon>Eukaryota</taxon>
        <taxon>Fungi</taxon>
        <taxon>Fungi incertae sedis</taxon>
        <taxon>Mucoromycota</taxon>
        <taxon>Mucoromycotina</taxon>
        <taxon>Mucoromycetes</taxon>
        <taxon>Mucorales</taxon>
        <taxon>Syncephalastraceae</taxon>
        <taxon>Syncephalastrum</taxon>
    </lineage>
</organism>
<dbReference type="OrthoDB" id="1600564at2759"/>
<dbReference type="SUPFAM" id="SSF52266">
    <property type="entry name" value="SGNH hydrolase"/>
    <property type="match status" value="1"/>
</dbReference>
<dbReference type="PANTHER" id="PTHR45966">
    <property type="entry name" value="GDSL-LIKE LIPASE/ACYLHYDROLASE"/>
    <property type="match status" value="1"/>
</dbReference>
<dbReference type="Pfam" id="PF00657">
    <property type="entry name" value="Lipase_GDSL"/>
    <property type="match status" value="1"/>
</dbReference>
<dbReference type="Proteomes" id="UP000242180">
    <property type="component" value="Unassembled WGS sequence"/>
</dbReference>
<evidence type="ECO:0000313" key="3">
    <source>
        <dbReference type="EMBL" id="ORY93029.1"/>
    </source>
</evidence>
<dbReference type="EMBL" id="MCGN01000009">
    <property type="protein sequence ID" value="ORY93029.1"/>
    <property type="molecule type" value="Genomic_DNA"/>
</dbReference>
<dbReference type="InParanoid" id="A0A1X2H3P6"/>
<dbReference type="GO" id="GO:0016788">
    <property type="term" value="F:hydrolase activity, acting on ester bonds"/>
    <property type="evidence" value="ECO:0007669"/>
    <property type="project" value="InterPro"/>
</dbReference>
<keyword evidence="3" id="KW-0378">Hydrolase</keyword>
<dbReference type="InterPro" id="IPR044552">
    <property type="entry name" value="GLIP1-5/GLL25"/>
</dbReference>
<dbReference type="STRING" id="13706.A0A1X2H3P6"/>
<dbReference type="Gene3D" id="3.40.50.1110">
    <property type="entry name" value="SGNH hydrolase"/>
    <property type="match status" value="1"/>
</dbReference>
<accession>A0A1X2H3P6</accession>
<dbReference type="AlphaFoldDB" id="A0A1X2H3P6"/>
<reference evidence="3 4" key="1">
    <citation type="submission" date="2016-07" db="EMBL/GenBank/DDBJ databases">
        <title>Pervasive Adenine N6-methylation of Active Genes in Fungi.</title>
        <authorList>
            <consortium name="DOE Joint Genome Institute"/>
            <person name="Mondo S.J."/>
            <person name="Dannebaum R.O."/>
            <person name="Kuo R.C."/>
            <person name="Labutti K."/>
            <person name="Haridas S."/>
            <person name="Kuo A."/>
            <person name="Salamov A."/>
            <person name="Ahrendt S.R."/>
            <person name="Lipzen A."/>
            <person name="Sullivan W."/>
            <person name="Andreopoulos W.B."/>
            <person name="Clum A."/>
            <person name="Lindquist E."/>
            <person name="Daum C."/>
            <person name="Ramamoorthy G.K."/>
            <person name="Gryganskyi A."/>
            <person name="Culley D."/>
            <person name="Magnuson J.K."/>
            <person name="James T.Y."/>
            <person name="O'Malley M.A."/>
            <person name="Stajich J.E."/>
            <person name="Spatafora J.W."/>
            <person name="Visel A."/>
            <person name="Grigoriev I.V."/>
        </authorList>
    </citation>
    <scope>NUCLEOTIDE SEQUENCE [LARGE SCALE GENOMIC DNA]</scope>
    <source>
        <strain evidence="3 4">NRRL 2496</strain>
    </source>
</reference>
<protein>
    <submittedName>
        <fullName evidence="3">SGNH hydrolase-type esterase domain-containing protein</fullName>
    </submittedName>
</protein>
<keyword evidence="1 2" id="KW-0732">Signal</keyword>
<keyword evidence="4" id="KW-1185">Reference proteome</keyword>
<sequence length="279" mass="31448">MVLRLTSILLLLCLALRVQAQQQQNKTNSFVVFGDSYTTESDKFCNGPRWVDQLMQTWDNTSLTNNAVGGAMCNDPSQDKSVYHQLENYLQTSPQNDPGTTIYSFFVGINDLVHNIDSSAVLSCIAESIGRIHEKLQGKHFLVFNMVPFERSPHITLNASSVPYATAWVKQYNDNISRTMTNLTQSQPDLDIHIVDTYATVSNVLDHPTDYGITESVQSAWFLQNGHPDPKTELAEGNKYFWYDITHMTNVVHTQMKNGVLAMPRLSAHTQPSSWFPLS</sequence>
<proteinExistence type="predicted"/>
<evidence type="ECO:0000313" key="4">
    <source>
        <dbReference type="Proteomes" id="UP000242180"/>
    </source>
</evidence>
<dbReference type="PANTHER" id="PTHR45966:SF13">
    <property type="entry name" value="GDSL ESTERASE_LIPASE"/>
    <property type="match status" value="1"/>
</dbReference>
<evidence type="ECO:0000256" key="1">
    <source>
        <dbReference type="ARBA" id="ARBA00022729"/>
    </source>
</evidence>
<feature type="signal peptide" evidence="2">
    <location>
        <begin position="1"/>
        <end position="20"/>
    </location>
</feature>